<gene>
    <name evidence="2" type="ORF">F0919_08830</name>
</gene>
<feature type="signal peptide" evidence="1">
    <location>
        <begin position="1"/>
        <end position="20"/>
    </location>
</feature>
<dbReference type="InterPro" id="IPR026341">
    <property type="entry name" value="T9SS_type_B"/>
</dbReference>
<evidence type="ECO:0000313" key="2">
    <source>
        <dbReference type="EMBL" id="KAA5534708.1"/>
    </source>
</evidence>
<accession>A0A5M6CHM4</accession>
<dbReference type="NCBIfam" id="TIGR04131">
    <property type="entry name" value="Bac_Flav_CTERM"/>
    <property type="match status" value="1"/>
</dbReference>
<feature type="chain" id="PRO_5024280774" evidence="1">
    <location>
        <begin position="21"/>
        <end position="913"/>
    </location>
</feature>
<sequence length="913" mass="95517">MRFLSFLLLASVGFVLPVQAQLLPVNQPEQDACNALQLCGNTFTTPFSYQGNGLEADLTQTPCGDAFNPCGEDNVVWLKLVVSTAGSIVFTITPVDQQDDYDFAIVNATGINCNNITTANVIRCNFNNNQPVFNNGVLGLNTTSTLTSVPGGTTGSPFLQQITAAAGDVYLIMINNFGAGGGPSSGFTINFAGSTATFNDNTPPHLNSLTSATSCTYKNTVTVHLNTPVACNSITATGSDFQLTPAGTIVSASGVNCNGANGYTENIVLNFAPALAPANYTLKPKLGTDGNTLLNLCGTAVPVTDALTFSVNANAAFATAALNCTTLTLTTNVPVQCGSVAANASDFNITGPGGPVTITNAVGVNCNPAGFSNTINITLANPVTTTGTYTIHAQNGTDGNTLLDDCSTGIPVGNSVTFNAVAKPVLTLPATLTTCINDGVVLPLQITNPSPGVVYTYNWTPATGLNNATIAQPLADPTGDQNYTVTVGSTNTSMCTSTATVAVHSLQGFDITNNNAVVCEGATVQINVTGSDEYTYTWTPTTGVSNPNIKNPVITPPLGSTIYMLTASHPGCTDSSQTITLQAEPNPDGIEIFADKTSVCKYDTVALHAIASPSTFNFTYTWAPAADMLFNGGPNNAYIGNTSGNITVTASTPIGCTASANLFITVFPGDFLQVNTNDTGYCVTGEIQLEASNAVSYKWSPPMGLSATDIANPVASPHTTTNYMVIGKDVHGCRDTQNVVVGVYPAAAVNMPDSVRLYHGETYHLEPNTNCTYFSWFPPAGIDDIHSGDPTFNPEVRTRYFVTASTGHGCSTVDSIDILIEETVIDMPNAFAPGTGGPNGVFKPSKRGVAKLKSFNVYNRWGQKVFESSNIDKGWDGTFNDKPQPMGVYVYTIDIITDSGSAFTRQGNVTLVR</sequence>
<dbReference type="AlphaFoldDB" id="A0A5M6CHM4"/>
<name>A0A5M6CHM4_9BACT</name>
<protein>
    <submittedName>
        <fullName evidence="2">T9SS type B sorting domain-containing protein</fullName>
    </submittedName>
</protein>
<dbReference type="EMBL" id="VWSH01000002">
    <property type="protein sequence ID" value="KAA5534708.1"/>
    <property type="molecule type" value="Genomic_DNA"/>
</dbReference>
<keyword evidence="3" id="KW-1185">Reference proteome</keyword>
<organism evidence="2 3">
    <name type="scientific">Taibaiella lutea</name>
    <dbReference type="NCBI Taxonomy" id="2608001"/>
    <lineage>
        <taxon>Bacteria</taxon>
        <taxon>Pseudomonadati</taxon>
        <taxon>Bacteroidota</taxon>
        <taxon>Chitinophagia</taxon>
        <taxon>Chitinophagales</taxon>
        <taxon>Chitinophagaceae</taxon>
        <taxon>Taibaiella</taxon>
    </lineage>
</organism>
<dbReference type="RefSeq" id="WP_150032387.1">
    <property type="nucleotide sequence ID" value="NZ_VWSH01000002.1"/>
</dbReference>
<dbReference type="Proteomes" id="UP000323632">
    <property type="component" value="Unassembled WGS sequence"/>
</dbReference>
<dbReference type="Pfam" id="PF13585">
    <property type="entry name" value="CHU_C"/>
    <property type="match status" value="1"/>
</dbReference>
<keyword evidence="1" id="KW-0732">Signal</keyword>
<evidence type="ECO:0000313" key="3">
    <source>
        <dbReference type="Proteomes" id="UP000323632"/>
    </source>
</evidence>
<reference evidence="2 3" key="1">
    <citation type="submission" date="2019-09" db="EMBL/GenBank/DDBJ databases">
        <title>Genome sequence and assembly of Taibaiella sp.</title>
        <authorList>
            <person name="Chhetri G."/>
        </authorList>
    </citation>
    <scope>NUCLEOTIDE SEQUENCE [LARGE SCALE GENOMIC DNA]</scope>
    <source>
        <strain evidence="2 3">KVB11</strain>
    </source>
</reference>
<comment type="caution">
    <text evidence="2">The sequence shown here is derived from an EMBL/GenBank/DDBJ whole genome shotgun (WGS) entry which is preliminary data.</text>
</comment>
<evidence type="ECO:0000256" key="1">
    <source>
        <dbReference type="SAM" id="SignalP"/>
    </source>
</evidence>
<proteinExistence type="predicted"/>